<dbReference type="Proteomes" id="UP000179360">
    <property type="component" value="Unassembled WGS sequence"/>
</dbReference>
<feature type="transmembrane region" description="Helical" evidence="1">
    <location>
        <begin position="36"/>
        <end position="58"/>
    </location>
</feature>
<reference evidence="2 3" key="1">
    <citation type="journal article" date="2016" name="Nat. Commun.">
        <title>Thousands of microbial genomes shed light on interconnected biogeochemical processes in an aquifer system.</title>
        <authorList>
            <person name="Anantharaman K."/>
            <person name="Brown C.T."/>
            <person name="Hug L.A."/>
            <person name="Sharon I."/>
            <person name="Castelle C.J."/>
            <person name="Probst A.J."/>
            <person name="Thomas B.C."/>
            <person name="Singh A."/>
            <person name="Wilkins M.J."/>
            <person name="Karaoz U."/>
            <person name="Brodie E.L."/>
            <person name="Williams K.H."/>
            <person name="Hubbard S.S."/>
            <person name="Banfield J.F."/>
        </authorList>
    </citation>
    <scope>NUCLEOTIDE SEQUENCE [LARGE SCALE GENOMIC DNA]</scope>
</reference>
<name>A0A1F6TRH2_9PROT</name>
<gene>
    <name evidence="2" type="ORF">A2637_02990</name>
</gene>
<dbReference type="EMBL" id="MFSY01000013">
    <property type="protein sequence ID" value="OGI47649.1"/>
    <property type="molecule type" value="Genomic_DNA"/>
</dbReference>
<keyword evidence="1" id="KW-0812">Transmembrane</keyword>
<evidence type="ECO:0000256" key="1">
    <source>
        <dbReference type="SAM" id="Phobius"/>
    </source>
</evidence>
<evidence type="ECO:0000313" key="3">
    <source>
        <dbReference type="Proteomes" id="UP000179360"/>
    </source>
</evidence>
<dbReference type="AlphaFoldDB" id="A0A1F6TRH2"/>
<comment type="caution">
    <text evidence="2">The sequence shown here is derived from an EMBL/GenBank/DDBJ whole genome shotgun (WGS) entry which is preliminary data.</text>
</comment>
<accession>A0A1F6TRH2</accession>
<organism evidence="2 3">
    <name type="scientific">Candidatus Muproteobacteria bacterium RIFCSPHIGHO2_01_FULL_65_16</name>
    <dbReference type="NCBI Taxonomy" id="1817764"/>
    <lineage>
        <taxon>Bacteria</taxon>
        <taxon>Pseudomonadati</taxon>
        <taxon>Pseudomonadota</taxon>
        <taxon>Candidatus Muproteobacteria</taxon>
    </lineage>
</organism>
<keyword evidence="1" id="KW-0472">Membrane</keyword>
<sequence>MEIVYYTLVAAGLYFMSDWVLQRLEARRGAPFKHRHLVYFAIILTLAMLTFGVIRVLMVPSDEYTPPPVAPQNNRSP</sequence>
<evidence type="ECO:0000313" key="2">
    <source>
        <dbReference type="EMBL" id="OGI47649.1"/>
    </source>
</evidence>
<proteinExistence type="predicted"/>
<protein>
    <submittedName>
        <fullName evidence="2">Uncharacterized protein</fullName>
    </submittedName>
</protein>
<keyword evidence="1" id="KW-1133">Transmembrane helix</keyword>